<comment type="caution">
    <text evidence="2">The sequence shown here is derived from an EMBL/GenBank/DDBJ whole genome shotgun (WGS) entry which is preliminary data.</text>
</comment>
<evidence type="ECO:0000256" key="1">
    <source>
        <dbReference type="SAM" id="SignalP"/>
    </source>
</evidence>
<dbReference type="Gene3D" id="1.25.10.10">
    <property type="entry name" value="Leucine-rich Repeat Variant"/>
    <property type="match status" value="1"/>
</dbReference>
<feature type="signal peptide" evidence="1">
    <location>
        <begin position="1"/>
        <end position="20"/>
    </location>
</feature>
<gene>
    <name evidence="2" type="ORF">I8Y58_001949</name>
</gene>
<dbReference type="SUPFAM" id="SSF48371">
    <property type="entry name" value="ARM repeat"/>
    <property type="match status" value="1"/>
</dbReference>
<dbReference type="InterPro" id="IPR016024">
    <property type="entry name" value="ARM-type_fold"/>
</dbReference>
<evidence type="ECO:0000313" key="3">
    <source>
        <dbReference type="Proteomes" id="UP000861567"/>
    </source>
</evidence>
<feature type="chain" id="PRO_5042849818" evidence="1">
    <location>
        <begin position="21"/>
        <end position="353"/>
    </location>
</feature>
<dbReference type="AlphaFoldDB" id="A0AAN5KRR1"/>
<keyword evidence="1" id="KW-0732">Signal</keyword>
<proteinExistence type="predicted"/>
<evidence type="ECO:0000313" key="2">
    <source>
        <dbReference type="EMBL" id="HAT1596718.1"/>
    </source>
</evidence>
<accession>A0AAN5KRR1</accession>
<reference evidence="2" key="1">
    <citation type="journal article" date="2018" name="Genome Biol.">
        <title>SKESA: strategic k-mer extension for scrupulous assemblies.</title>
        <authorList>
            <person name="Souvorov A."/>
            <person name="Agarwala R."/>
            <person name="Lipman D.J."/>
        </authorList>
    </citation>
    <scope>NUCLEOTIDE SEQUENCE</scope>
    <source>
        <strain evidence="2">D3612</strain>
    </source>
</reference>
<name>A0AAN5KRR1_LEGPN</name>
<organism evidence="2 3">
    <name type="scientific">Legionella pneumophila</name>
    <dbReference type="NCBI Taxonomy" id="446"/>
    <lineage>
        <taxon>Bacteria</taxon>
        <taxon>Pseudomonadati</taxon>
        <taxon>Pseudomonadota</taxon>
        <taxon>Gammaproteobacteria</taxon>
        <taxon>Legionellales</taxon>
        <taxon>Legionellaceae</taxon>
        <taxon>Legionella</taxon>
    </lineage>
</organism>
<reference evidence="2" key="2">
    <citation type="submission" date="2020-11" db="EMBL/GenBank/DDBJ databases">
        <authorList>
            <consortium name="NCBI Pathogen Detection Project"/>
        </authorList>
    </citation>
    <scope>NUCLEOTIDE SEQUENCE</scope>
    <source>
        <strain evidence="2">D3612</strain>
    </source>
</reference>
<dbReference type="InterPro" id="IPR011989">
    <property type="entry name" value="ARM-like"/>
</dbReference>
<sequence length="353" mass="40897">MRSYFIVLLVFISLFSQAIAAPVNVDIYGASPEIEQKIFSHCKKDLQDYLKLQEQVNSASKTDLEKILTQQSLIKKSVLEFINQLDQFSFSNISVVYYPDTKNNYVTIDLVKASESYRLPVSPKRMIKKKIYHSQNLNRLFQTWKKYEESNLEQMRAGNLNLQNKSCPVLHCIWGFDQKEIKDYLPKLKKGAMHYKNELIEIILHGADDIERGLAIFILAHTSQYNELAHLLTELISDSSAHVRNNSMRVLGAIVSKKEIKSLDIDAILNALNYPNLTDRNKAAYVLLNIVLKDPSTHKKVIQRSGNTLIHLLKLKQPNNHDFAYRILQEISHQHYSEMDYQSWQKWIDAQKS</sequence>
<dbReference type="Proteomes" id="UP000861567">
    <property type="component" value="Unassembled WGS sequence"/>
</dbReference>
<dbReference type="EMBL" id="DACSEI010000018">
    <property type="protein sequence ID" value="HAT1596718.1"/>
    <property type="molecule type" value="Genomic_DNA"/>
</dbReference>
<protein>
    <submittedName>
        <fullName evidence="2">HEAT repeat domain-containing protein</fullName>
    </submittedName>
</protein>